<dbReference type="EMBL" id="LATX01001964">
    <property type="protein sequence ID" value="KTB35884.1"/>
    <property type="molecule type" value="Genomic_DNA"/>
</dbReference>
<dbReference type="Proteomes" id="UP000054988">
    <property type="component" value="Unassembled WGS sequence"/>
</dbReference>
<dbReference type="AlphaFoldDB" id="A0A0W0FHQ9"/>
<proteinExistence type="predicted"/>
<reference evidence="1 2" key="1">
    <citation type="submission" date="2015-12" db="EMBL/GenBank/DDBJ databases">
        <title>Draft genome sequence of Moniliophthora roreri, the causal agent of frosty pod rot of cacao.</title>
        <authorList>
            <person name="Aime M.C."/>
            <person name="Diaz-Valderrama J.R."/>
            <person name="Kijpornyongpan T."/>
            <person name="Phillips-Mora W."/>
        </authorList>
    </citation>
    <scope>NUCLEOTIDE SEQUENCE [LARGE SCALE GENOMIC DNA]</scope>
    <source>
        <strain evidence="1 2">MCA 2952</strain>
    </source>
</reference>
<name>A0A0W0FHQ9_MONRR</name>
<accession>A0A0W0FHQ9</accession>
<comment type="caution">
    <text evidence="1">The sequence shown here is derived from an EMBL/GenBank/DDBJ whole genome shotgun (WGS) entry which is preliminary data.</text>
</comment>
<protein>
    <submittedName>
        <fullName evidence="1">Uncharacterized protein</fullName>
    </submittedName>
</protein>
<organism evidence="1 2">
    <name type="scientific">Moniliophthora roreri</name>
    <name type="common">Frosty pod rot fungus</name>
    <name type="synonym">Monilia roreri</name>
    <dbReference type="NCBI Taxonomy" id="221103"/>
    <lineage>
        <taxon>Eukaryota</taxon>
        <taxon>Fungi</taxon>
        <taxon>Dikarya</taxon>
        <taxon>Basidiomycota</taxon>
        <taxon>Agaricomycotina</taxon>
        <taxon>Agaricomycetes</taxon>
        <taxon>Agaricomycetidae</taxon>
        <taxon>Agaricales</taxon>
        <taxon>Marasmiineae</taxon>
        <taxon>Marasmiaceae</taxon>
        <taxon>Moniliophthora</taxon>
    </lineage>
</organism>
<sequence>MLGVASRKPCNLPPGFGGNLQGGCHPNFEEPPRIGTCSNPSVDPPTQRFWFTITYPAKLEPGRVTTEPNSSGVVKQGLKFPGNMNHRLRMAMFWSRLSSE</sequence>
<evidence type="ECO:0000313" key="1">
    <source>
        <dbReference type="EMBL" id="KTB35884.1"/>
    </source>
</evidence>
<gene>
    <name evidence="1" type="ORF">WG66_11556</name>
</gene>
<evidence type="ECO:0000313" key="2">
    <source>
        <dbReference type="Proteomes" id="UP000054988"/>
    </source>
</evidence>